<name>A0AAP0PQT4_9MAGN</name>
<protein>
    <submittedName>
        <fullName evidence="1">Uncharacterized protein</fullName>
    </submittedName>
</protein>
<proteinExistence type="predicted"/>
<evidence type="ECO:0000313" key="2">
    <source>
        <dbReference type="Proteomes" id="UP001420932"/>
    </source>
</evidence>
<keyword evidence="2" id="KW-1185">Reference proteome</keyword>
<comment type="caution">
    <text evidence="1">The sequence shown here is derived from an EMBL/GenBank/DDBJ whole genome shotgun (WGS) entry which is preliminary data.</text>
</comment>
<dbReference type="AlphaFoldDB" id="A0AAP0PQT4"/>
<organism evidence="1 2">
    <name type="scientific">Stephania yunnanensis</name>
    <dbReference type="NCBI Taxonomy" id="152371"/>
    <lineage>
        <taxon>Eukaryota</taxon>
        <taxon>Viridiplantae</taxon>
        <taxon>Streptophyta</taxon>
        <taxon>Embryophyta</taxon>
        <taxon>Tracheophyta</taxon>
        <taxon>Spermatophyta</taxon>
        <taxon>Magnoliopsida</taxon>
        <taxon>Ranunculales</taxon>
        <taxon>Menispermaceae</taxon>
        <taxon>Menispermoideae</taxon>
        <taxon>Cissampelideae</taxon>
        <taxon>Stephania</taxon>
    </lineage>
</organism>
<accession>A0AAP0PQT4</accession>
<gene>
    <name evidence="1" type="ORF">Syun_009593</name>
</gene>
<evidence type="ECO:0000313" key="1">
    <source>
        <dbReference type="EMBL" id="KAK9151284.1"/>
    </source>
</evidence>
<dbReference type="EMBL" id="JBBNAF010000004">
    <property type="protein sequence ID" value="KAK9151284.1"/>
    <property type="molecule type" value="Genomic_DNA"/>
</dbReference>
<sequence length="64" mass="7191">MARDNPNFGSNIPIIPKVINFKISGDMKHNKKVVVKGEVIDGSEKDNIVQLFMLTQKNSTMKMT</sequence>
<dbReference type="Proteomes" id="UP001420932">
    <property type="component" value="Unassembled WGS sequence"/>
</dbReference>
<reference evidence="1 2" key="1">
    <citation type="submission" date="2024-01" db="EMBL/GenBank/DDBJ databases">
        <title>Genome assemblies of Stephania.</title>
        <authorList>
            <person name="Yang L."/>
        </authorList>
    </citation>
    <scope>NUCLEOTIDE SEQUENCE [LARGE SCALE GENOMIC DNA]</scope>
    <source>
        <strain evidence="1">YNDBR</strain>
        <tissue evidence="1">Leaf</tissue>
    </source>
</reference>